<organism evidence="2 5">
    <name type="scientific">Clostridium pasteurianum DSM 525 = ATCC 6013</name>
    <dbReference type="NCBI Taxonomy" id="1262449"/>
    <lineage>
        <taxon>Bacteria</taxon>
        <taxon>Bacillati</taxon>
        <taxon>Bacillota</taxon>
        <taxon>Clostridia</taxon>
        <taxon>Eubacteriales</taxon>
        <taxon>Clostridiaceae</taxon>
        <taxon>Clostridium</taxon>
    </lineage>
</organism>
<reference evidence="3" key="2">
    <citation type="submission" date="2015-10" db="EMBL/GenBank/DDBJ databases">
        <title>Improved Draft Genome Sequence of Clostridium pasteurianum Strain ATCC 6013 (DSM 525) Using a Hybrid Next-Generation Sequencing Approach.</title>
        <authorList>
            <person name="Pyne M.E."/>
            <person name="Utturkar S.M."/>
            <person name="Brown S.D."/>
            <person name="Moo-Young M."/>
            <person name="Chung D.A."/>
            <person name="Chou P.C."/>
        </authorList>
    </citation>
    <scope>NUCLEOTIDE SEQUENCE</scope>
    <source>
        <strain evidence="3">ATCC 6013</strain>
    </source>
</reference>
<protein>
    <submittedName>
        <fullName evidence="2">Uncharacterized protein</fullName>
    </submittedName>
</protein>
<gene>
    <name evidence="2" type="ORF">CLPA_c03720</name>
    <name evidence="3" type="ORF">CP6013_02776</name>
</gene>
<feature type="transmembrane region" description="Helical" evidence="1">
    <location>
        <begin position="7"/>
        <end position="26"/>
    </location>
</feature>
<keyword evidence="1" id="KW-0812">Transmembrane</keyword>
<evidence type="ECO:0000256" key="1">
    <source>
        <dbReference type="SAM" id="Phobius"/>
    </source>
</evidence>
<name>A0A0H3J183_CLOPA</name>
<reference evidence="2 5" key="1">
    <citation type="journal article" date="2015" name="Genome Announc.">
        <title>Complete Genome Sequence of the Nitrogen-Fixing and Solvent-Producing Clostridium pasteurianum DSM 525.</title>
        <authorList>
            <person name="Poehlein A."/>
            <person name="Grosse-Honebrink A."/>
            <person name="Zhang Y."/>
            <person name="Minton N.P."/>
            <person name="Daniel R."/>
        </authorList>
    </citation>
    <scope>NUCLEOTIDE SEQUENCE [LARGE SCALE GENOMIC DNA]</scope>
    <source>
        <strain evidence="2">DSM 525</strain>
        <strain evidence="5">DSM 525 / ATCC 6013</strain>
    </source>
</reference>
<evidence type="ECO:0000313" key="2">
    <source>
        <dbReference type="EMBL" id="AJA50460.1"/>
    </source>
</evidence>
<dbReference type="PATRIC" id="fig|1262449.3.peg.264"/>
<dbReference type="Proteomes" id="UP000028042">
    <property type="component" value="Unassembled WGS sequence"/>
</dbReference>
<evidence type="ECO:0000313" key="3">
    <source>
        <dbReference type="EMBL" id="KRU13528.1"/>
    </source>
</evidence>
<keyword evidence="1" id="KW-1133">Transmembrane helix</keyword>
<dbReference type="GeneID" id="93072616"/>
<reference evidence="3 4" key="3">
    <citation type="journal article" name="Genome Announc.">
        <title>Improved Draft Genome Sequence of Clostridium pasteurianum Strain ATCC 6013 (DSM 525) Using a Hybrid Next-Generation Sequencing Approach.</title>
        <authorList>
            <person name="Pyne M.E."/>
            <person name="Utturkar S."/>
            <person name="Brown S.D."/>
            <person name="Moo-Young M."/>
            <person name="Chung D.A."/>
            <person name="Chou C.P."/>
        </authorList>
    </citation>
    <scope>NUCLEOTIDE SEQUENCE [LARGE SCALE GENOMIC DNA]</scope>
    <source>
        <strain evidence="3 4">ATCC 6013</strain>
    </source>
</reference>
<keyword evidence="1" id="KW-0472">Membrane</keyword>
<evidence type="ECO:0000313" key="4">
    <source>
        <dbReference type="Proteomes" id="UP000028042"/>
    </source>
</evidence>
<dbReference type="KEGG" id="cpae:CPAST_c03720"/>
<accession>A0A0H3J183</accession>
<keyword evidence="5" id="KW-1185">Reference proteome</keyword>
<dbReference type="EMBL" id="CP009268">
    <property type="protein sequence ID" value="AJA50460.1"/>
    <property type="molecule type" value="Genomic_DNA"/>
</dbReference>
<dbReference type="eggNOG" id="ENOG5033DBJ">
    <property type="taxonomic scope" value="Bacteria"/>
</dbReference>
<evidence type="ECO:0000313" key="5">
    <source>
        <dbReference type="Proteomes" id="UP000030905"/>
    </source>
</evidence>
<dbReference type="EMBL" id="JPGY02000001">
    <property type="protein sequence ID" value="KRU13528.1"/>
    <property type="molecule type" value="Genomic_DNA"/>
</dbReference>
<dbReference type="AlphaFoldDB" id="A0A0H3J183"/>
<dbReference type="Proteomes" id="UP000030905">
    <property type="component" value="Chromosome"/>
</dbReference>
<proteinExistence type="predicted"/>
<dbReference type="RefSeq" id="WP_003441018.1">
    <property type="nucleotide sequence ID" value="NZ_ANZB01000001.1"/>
</dbReference>
<sequence length="273" mass="31481">MNINKKIVYIIAFVLMGVWVGNIIYYEKHVINEHLFIKHYYDVSESMDSLRLYYVESINSKDNVTSVMFPEIGQEYENFIETDIGSSNSPYYKLKTITVNLYSGGINTLPDKYKNKLITTAEVRFSSGKIMNVNVGRLYFHSYANKNSDLKLERQSSSSDNNGGTTLYTDKDIYVTSISNRFYNEIKDILRVSIDGKPLSDVKFPIKLKAGQTIDMTYQFKFSNKKDTRLNNAYNLVFDISTEDLQGNRGISNCYIDFYPNSVDNINVDILKR</sequence>
<dbReference type="KEGG" id="cpat:CLPA_c03720"/>